<dbReference type="EMBL" id="CP120682">
    <property type="protein sequence ID" value="WKN34968.1"/>
    <property type="molecule type" value="Genomic_DNA"/>
</dbReference>
<protein>
    <submittedName>
        <fullName evidence="3">DUF1080 domain-containing protein</fullName>
    </submittedName>
</protein>
<proteinExistence type="predicted"/>
<evidence type="ECO:0000259" key="2">
    <source>
        <dbReference type="Pfam" id="PF06439"/>
    </source>
</evidence>
<reference evidence="3" key="1">
    <citation type="journal article" date="2023" name="Comput. Struct. Biotechnol. J.">
        <title>Discovery of a novel marine Bacteroidetes with a rich repertoire of carbohydrate-active enzymes.</title>
        <authorList>
            <person name="Chen B."/>
            <person name="Liu G."/>
            <person name="Chen Q."/>
            <person name="Wang H."/>
            <person name="Liu L."/>
            <person name="Tang K."/>
        </authorList>
    </citation>
    <scope>NUCLEOTIDE SEQUENCE</scope>
    <source>
        <strain evidence="3">TK19036</strain>
    </source>
</reference>
<gene>
    <name evidence="3" type="ORF">K4G66_21565</name>
</gene>
<dbReference type="AlphaFoldDB" id="A0AA49GKD2"/>
<feature type="signal peptide" evidence="1">
    <location>
        <begin position="1"/>
        <end position="17"/>
    </location>
</feature>
<evidence type="ECO:0000313" key="3">
    <source>
        <dbReference type="EMBL" id="WKN34968.1"/>
    </source>
</evidence>
<evidence type="ECO:0000256" key="1">
    <source>
        <dbReference type="SAM" id="SignalP"/>
    </source>
</evidence>
<name>A0AA49GKD2_9BACT</name>
<dbReference type="GO" id="GO:0016787">
    <property type="term" value="F:hydrolase activity"/>
    <property type="evidence" value="ECO:0007669"/>
    <property type="project" value="InterPro"/>
</dbReference>
<dbReference type="Gene3D" id="2.60.120.560">
    <property type="entry name" value="Exo-inulinase, domain 1"/>
    <property type="match status" value="1"/>
</dbReference>
<dbReference type="PROSITE" id="PS51257">
    <property type="entry name" value="PROKAR_LIPOPROTEIN"/>
    <property type="match status" value="1"/>
</dbReference>
<organism evidence="3">
    <name type="scientific">Roseihalotalea indica</name>
    <dbReference type="NCBI Taxonomy" id="2867963"/>
    <lineage>
        <taxon>Bacteria</taxon>
        <taxon>Pseudomonadati</taxon>
        <taxon>Bacteroidota</taxon>
        <taxon>Cytophagia</taxon>
        <taxon>Cytophagales</taxon>
        <taxon>Catalimonadaceae</taxon>
        <taxon>Roseihalotalea</taxon>
    </lineage>
</organism>
<feature type="chain" id="PRO_5041460367" evidence="1">
    <location>
        <begin position="18"/>
        <end position="248"/>
    </location>
</feature>
<feature type="domain" description="3-keto-alpha-glucoside-1,2-lyase/3-keto-2-hydroxy-glucal hydratase" evidence="2">
    <location>
        <begin position="45"/>
        <end position="246"/>
    </location>
</feature>
<reference evidence="3" key="2">
    <citation type="journal article" date="2024" name="Antonie Van Leeuwenhoek">
        <title>Roseihalotalea indica gen. nov., sp. nov., a halophilic Bacteroidetes from mesopelagic Southwest Indian Ocean with higher carbohydrate metabolic potential.</title>
        <authorList>
            <person name="Chen B."/>
            <person name="Zhang M."/>
            <person name="Lin D."/>
            <person name="Ye J."/>
            <person name="Tang K."/>
        </authorList>
    </citation>
    <scope>NUCLEOTIDE SEQUENCE</scope>
    <source>
        <strain evidence="3">TK19036</strain>
    </source>
</reference>
<accession>A0AA49GKD2</accession>
<dbReference type="InterPro" id="IPR010496">
    <property type="entry name" value="AL/BT2_dom"/>
</dbReference>
<sequence>MKISNFWSLGIIGLALSGLVACGGASDQSTEAEGASSDMAAEDEGWVEMIQGNSKAGWTQLNGRAIYDVQDGVVIGTTKFGEPNSFLATDKMYGDFILEYEVMVHDSLNSGVQIRSHQYESDSTFMTKNSEGEMVERKREKGRVHGYQIEIDPSERAYSGGIYDEARRGWLKDLSDNPEAREAFKNGEWNQYRVEAIGDTIRTFINGVPAAEIVDTVDASGFIALQVHATHHEEPMEVKWRNIRIKEM</sequence>
<keyword evidence="1" id="KW-0732">Signal</keyword>
<dbReference type="Pfam" id="PF06439">
    <property type="entry name" value="3keto-disac_hyd"/>
    <property type="match status" value="1"/>
</dbReference>